<accession>A8F6R4</accession>
<evidence type="ECO:0000313" key="2">
    <source>
        <dbReference type="Proteomes" id="UP000002016"/>
    </source>
</evidence>
<dbReference type="Proteomes" id="UP000002016">
    <property type="component" value="Chromosome"/>
</dbReference>
<reference evidence="1 2" key="2">
    <citation type="journal article" date="2009" name="Proc. Natl. Acad. Sci. U.S.A.">
        <title>On the chimeric nature, thermophilic origin, and phylogenetic placement of the Thermotogales.</title>
        <authorList>
            <person name="Zhaxybayeva O."/>
            <person name="Swithers K.S."/>
            <person name="Lapierre P."/>
            <person name="Fournier G.P."/>
            <person name="Bickhart D.M."/>
            <person name="DeBoy R.T."/>
            <person name="Nelson K.E."/>
            <person name="Nesbo C.L."/>
            <person name="Doolittle W.F."/>
            <person name="Gogarten J.P."/>
            <person name="Noll K.M."/>
        </authorList>
    </citation>
    <scope>NUCLEOTIDE SEQUENCE [LARGE SCALE GENOMIC DNA]</scope>
    <source>
        <strain evidence="2">ATCC BAA-301 / DSM 14385 / NBRC 107922 / TMO</strain>
    </source>
</reference>
<keyword evidence="2" id="KW-1185">Reference proteome</keyword>
<dbReference type="RefSeq" id="WP_012003324.1">
    <property type="nucleotide sequence ID" value="NC_009828.1"/>
</dbReference>
<name>A8F6R4_PSELT</name>
<dbReference type="EMBL" id="CP000812">
    <property type="protein sequence ID" value="ABV33848.1"/>
    <property type="molecule type" value="Genomic_DNA"/>
</dbReference>
<gene>
    <name evidence="1" type="ordered locus">Tlet_1290</name>
</gene>
<dbReference type="STRING" id="416591.Tlet_1290"/>
<proteinExistence type="predicted"/>
<protein>
    <submittedName>
        <fullName evidence="1">Uncharacterized protein</fullName>
    </submittedName>
</protein>
<organism evidence="1 2">
    <name type="scientific">Pseudothermotoga lettingae (strain ATCC BAA-301 / DSM 14385 / NBRC 107922 / TMO)</name>
    <name type="common">Thermotoga lettingae</name>
    <dbReference type="NCBI Taxonomy" id="416591"/>
    <lineage>
        <taxon>Bacteria</taxon>
        <taxon>Thermotogati</taxon>
        <taxon>Thermotogota</taxon>
        <taxon>Thermotogae</taxon>
        <taxon>Thermotogales</taxon>
        <taxon>Thermotogaceae</taxon>
        <taxon>Pseudothermotoga</taxon>
    </lineage>
</organism>
<sequence>MEYTESDKKKLAKKVKEGYELVEIVFDKKSRYAILQKNEQYVAVKLSKAKEK</sequence>
<evidence type="ECO:0000313" key="1">
    <source>
        <dbReference type="EMBL" id="ABV33848.1"/>
    </source>
</evidence>
<dbReference type="AlphaFoldDB" id="A8F6R4"/>
<reference evidence="1 2" key="1">
    <citation type="submission" date="2007-08" db="EMBL/GenBank/DDBJ databases">
        <title>Complete sequence of Thermotoga lettingae TMO.</title>
        <authorList>
            <consortium name="US DOE Joint Genome Institute"/>
            <person name="Copeland A."/>
            <person name="Lucas S."/>
            <person name="Lapidus A."/>
            <person name="Barry K."/>
            <person name="Glavina del Rio T."/>
            <person name="Dalin E."/>
            <person name="Tice H."/>
            <person name="Pitluck S."/>
            <person name="Foster B."/>
            <person name="Bruce D."/>
            <person name="Schmutz J."/>
            <person name="Larimer F."/>
            <person name="Land M."/>
            <person name="Hauser L."/>
            <person name="Kyrpides N."/>
            <person name="Mikhailova N."/>
            <person name="Nelson K."/>
            <person name="Gogarten J.P."/>
            <person name="Noll K."/>
            <person name="Richardson P."/>
        </authorList>
    </citation>
    <scope>NUCLEOTIDE SEQUENCE [LARGE SCALE GENOMIC DNA]</scope>
    <source>
        <strain evidence="2">ATCC BAA-301 / DSM 14385 / NBRC 107922 / TMO</strain>
    </source>
</reference>
<dbReference type="HOGENOM" id="CLU_3083741_0_0_0"/>
<dbReference type="KEGG" id="tle:Tlet_1290"/>